<evidence type="ECO:0008006" key="3">
    <source>
        <dbReference type="Google" id="ProtNLM"/>
    </source>
</evidence>
<dbReference type="PANTHER" id="PTHR38926">
    <property type="entry name" value="F-BOX DOMAIN CONTAINING PROTEIN, EXPRESSED"/>
    <property type="match status" value="1"/>
</dbReference>
<dbReference type="PANTHER" id="PTHR38926:SF5">
    <property type="entry name" value="F-BOX AND LEUCINE-RICH REPEAT PROTEIN 6"/>
    <property type="match status" value="1"/>
</dbReference>
<dbReference type="Proteomes" id="UP000613177">
    <property type="component" value="Unassembled WGS sequence"/>
</dbReference>
<proteinExistence type="predicted"/>
<dbReference type="SUPFAM" id="SSF52047">
    <property type="entry name" value="RNI-like"/>
    <property type="match status" value="1"/>
</dbReference>
<name>A0A8H7SJI9_9FUNG</name>
<comment type="caution">
    <text evidence="1">The sequence shown here is derived from an EMBL/GenBank/DDBJ whole genome shotgun (WGS) entry which is preliminary data.</text>
</comment>
<keyword evidence="2" id="KW-1185">Reference proteome</keyword>
<dbReference type="Gene3D" id="3.80.10.10">
    <property type="entry name" value="Ribonuclease Inhibitor"/>
    <property type="match status" value="2"/>
</dbReference>
<sequence>MVTKQLAYNYPHEIFDQISWYLTNRQKGVCRTVCRSWRVLFTPSQYRHIQVKGRRQFYQFIQALASGVGHYVKRLSVDDVYMTGTELESLPYLCPNLVSLSFNGKSLDTRSVTNGQESLVIPFSQWKYLRRLTELQDLTVAYYLLNTPYSPLTHLNIRLELNNNAMKTDFFASLHKATELESLSLDSISLSLSEIEAIHNSCPRLQKIRLINANLEPIGNSINEKKSISAIHRFDSSRCMKSFELQNGTGLYENYEWLYYIGTKYPNLTHVQLWCTYSVNTPSPDILPTDDELIERYEAIASIGMKCCDLKSASFMNVLMNHWLFDEMDNVGTKLENITLGDMTDNTIGLLQCLIRSKQNVKSLTLWGWTSLCIHETMEETVVMIGQCSNRLSSFTFSMQFSGVKNAPIPLNLLLSKCPKLKYLKFDNIQATLMCPKSIIEDYFGDSDSRLIKPQLQHLVFENGSFRNEIFKYLSLNCANLEKLDISSCTLIGEYYAEMDIKIHMPYHTFKRISIKHARPPSHYYHVKQASDIRFFDVLLSKEQHSNGLYELQDFETFNPSLTFDYEQKPMEYSRPTKYTNHKNTSGANQPSSPFVSIQCHALTELNISDFWII</sequence>
<dbReference type="EMBL" id="JAEPRE010000192">
    <property type="protein sequence ID" value="KAG2230614.1"/>
    <property type="molecule type" value="Genomic_DNA"/>
</dbReference>
<protein>
    <recommendedName>
        <fullName evidence="3">F-box domain-containing protein</fullName>
    </recommendedName>
</protein>
<accession>A0A8H7SJI9</accession>
<dbReference type="AlphaFoldDB" id="A0A8H7SJI9"/>
<gene>
    <name evidence="1" type="ORF">INT48_009604</name>
</gene>
<dbReference type="InterPro" id="IPR032675">
    <property type="entry name" value="LRR_dom_sf"/>
</dbReference>
<evidence type="ECO:0000313" key="1">
    <source>
        <dbReference type="EMBL" id="KAG2230614.1"/>
    </source>
</evidence>
<evidence type="ECO:0000313" key="2">
    <source>
        <dbReference type="Proteomes" id="UP000613177"/>
    </source>
</evidence>
<organism evidence="1 2">
    <name type="scientific">Thamnidium elegans</name>
    <dbReference type="NCBI Taxonomy" id="101142"/>
    <lineage>
        <taxon>Eukaryota</taxon>
        <taxon>Fungi</taxon>
        <taxon>Fungi incertae sedis</taxon>
        <taxon>Mucoromycota</taxon>
        <taxon>Mucoromycotina</taxon>
        <taxon>Mucoromycetes</taxon>
        <taxon>Mucorales</taxon>
        <taxon>Mucorineae</taxon>
        <taxon>Mucoraceae</taxon>
        <taxon>Thamnidium</taxon>
    </lineage>
</organism>
<reference evidence="1" key="1">
    <citation type="submission" date="2021-01" db="EMBL/GenBank/DDBJ databases">
        <title>Metabolic potential, ecology and presence of endohyphal bacteria is reflected in genomic diversity of Mucoromycotina.</title>
        <authorList>
            <person name="Muszewska A."/>
            <person name="Okrasinska A."/>
            <person name="Steczkiewicz K."/>
            <person name="Drgas O."/>
            <person name="Orlowska M."/>
            <person name="Perlinska-Lenart U."/>
            <person name="Aleksandrzak-Piekarczyk T."/>
            <person name="Szatraj K."/>
            <person name="Zielenkiewicz U."/>
            <person name="Pilsyk S."/>
            <person name="Malc E."/>
            <person name="Mieczkowski P."/>
            <person name="Kruszewska J.S."/>
            <person name="Biernat P."/>
            <person name="Pawlowska J."/>
        </authorList>
    </citation>
    <scope>NUCLEOTIDE SEQUENCE</scope>
    <source>
        <strain evidence="1">WA0000018081</strain>
    </source>
</reference>